<dbReference type="PANTHER" id="PTHR11647:SF1">
    <property type="entry name" value="COLLAPSIN RESPONSE MEDIATOR PROTEIN"/>
    <property type="match status" value="1"/>
</dbReference>
<dbReference type="PANTHER" id="PTHR11647">
    <property type="entry name" value="HYDRANTOINASE/DIHYDROPYRIMIDINASE FAMILY MEMBER"/>
    <property type="match status" value="1"/>
</dbReference>
<dbReference type="STRING" id="330734.ABA45_07040"/>
<keyword evidence="8" id="KW-1185">Reference proteome</keyword>
<dbReference type="SUPFAM" id="SSF51556">
    <property type="entry name" value="Metallo-dependent hydrolases"/>
    <property type="match status" value="1"/>
</dbReference>
<dbReference type="Pfam" id="PF01979">
    <property type="entry name" value="Amidohydro_1"/>
    <property type="match status" value="1"/>
</dbReference>
<organism evidence="7 8">
    <name type="scientific">Marinobacter psychrophilus</name>
    <dbReference type="NCBI Taxonomy" id="330734"/>
    <lineage>
        <taxon>Bacteria</taxon>
        <taxon>Pseudomonadati</taxon>
        <taxon>Pseudomonadota</taxon>
        <taxon>Gammaproteobacteria</taxon>
        <taxon>Pseudomonadales</taxon>
        <taxon>Marinobacteraceae</taxon>
        <taxon>Marinobacter</taxon>
    </lineage>
</organism>
<keyword evidence="4 7" id="KW-0378">Hydrolase</keyword>
<dbReference type="InterPro" id="IPR050378">
    <property type="entry name" value="Metallo-dep_Hydrolases_sf"/>
</dbReference>
<dbReference type="InterPro" id="IPR011059">
    <property type="entry name" value="Metal-dep_hydrolase_composite"/>
</dbReference>
<accession>A0A0H4IB00</accession>
<dbReference type="NCBIfam" id="TIGR02033">
    <property type="entry name" value="D-hydantoinase"/>
    <property type="match status" value="1"/>
</dbReference>
<name>A0A0H4IB00_9GAMM</name>
<dbReference type="InterPro" id="IPR032466">
    <property type="entry name" value="Metal_Hydrolase"/>
</dbReference>
<comment type="PTM">
    <text evidence="5">Carbamylation allows a single lysine to coordinate two divalent metal cations.</text>
</comment>
<dbReference type="GO" id="GO:0046872">
    <property type="term" value="F:metal ion binding"/>
    <property type="evidence" value="ECO:0007669"/>
    <property type="project" value="UniProtKB-KW"/>
</dbReference>
<keyword evidence="3" id="KW-0479">Metal-binding</keyword>
<sequence length="480" mass="52389">MQPFDLIIRNANVVTASDSFPCDIGVRDGRIATLALALELKSARHEIDAAGRTVTPGGIDSHVHLDQATGDGSIMADDFESGTRSAACGGSTTVIPFACQLKGQSLRAAVDDYQRRAYEKALIDFAIHLIITDPTEDVLYRELPELIAEGYTSFKIYMTYDALKLDDRQILETLSVARAEGAMVMLHAESSDCIAWLTERLLAAGHKAPRYHASSRPMLVEREATHRAIAMAELVDVPILIVHVSGREAMEQIRWAQSQGLKVYAETCPQYLFLTADSLGSDNSFDGAKCICSPPPRDAANQQVIWNGLENGLFEVFSSDHAPFRFDGPDGKKAHGEDVSFDKIANGIPGVETRMALLWSEGVRGGRITPQQFVALTSTNAAKIYGLYPRKGSIAIGADADLVIWDEGRAVHISNEMLHHNVDYTPYAGMQLSAWPAITLSRGEVVWDGEPRGAVGRGQFLPCDSPAPAQVRRRKTELPL</sequence>
<dbReference type="EC" id="3.5.2.2" evidence="7"/>
<proteinExistence type="inferred from homology"/>
<evidence type="ECO:0000259" key="6">
    <source>
        <dbReference type="Pfam" id="PF01979"/>
    </source>
</evidence>
<dbReference type="RefSeq" id="WP_048384903.1">
    <property type="nucleotide sequence ID" value="NZ_CP011494.1"/>
</dbReference>
<comment type="cofactor">
    <cofactor evidence="1">
        <name>Zn(2+)</name>
        <dbReference type="ChEBI" id="CHEBI:29105"/>
    </cofactor>
</comment>
<dbReference type="GO" id="GO:0004157">
    <property type="term" value="F:dihydropyrimidinase activity"/>
    <property type="evidence" value="ECO:0007669"/>
    <property type="project" value="UniProtKB-EC"/>
</dbReference>
<dbReference type="EMBL" id="CP011494">
    <property type="protein sequence ID" value="AKO52212.1"/>
    <property type="molecule type" value="Genomic_DNA"/>
</dbReference>
<dbReference type="Proteomes" id="UP000036406">
    <property type="component" value="Chromosome"/>
</dbReference>
<dbReference type="Gene3D" id="2.30.40.10">
    <property type="entry name" value="Urease, subunit C, domain 1"/>
    <property type="match status" value="1"/>
</dbReference>
<dbReference type="FunFam" id="3.20.20.140:FF:000174">
    <property type="entry name" value="Dihydropyrimidinase-related protein 2"/>
    <property type="match status" value="1"/>
</dbReference>
<protein>
    <submittedName>
        <fullName evidence="7">Dihydropyrimidinase</fullName>
        <ecNumber evidence="7">3.5.2.2</ecNumber>
    </submittedName>
</protein>
<dbReference type="Gene3D" id="3.20.20.140">
    <property type="entry name" value="Metal-dependent hydrolases"/>
    <property type="match status" value="1"/>
</dbReference>
<dbReference type="CDD" id="cd01314">
    <property type="entry name" value="D-HYD"/>
    <property type="match status" value="1"/>
</dbReference>
<reference evidence="7 8" key="1">
    <citation type="submission" date="2015-05" db="EMBL/GenBank/DDBJ databases">
        <title>Complete genome of Marinobacter psychrophilus strain 20041T isolated from sea-ice of the Canadian Basin.</title>
        <authorList>
            <person name="Song L."/>
            <person name="Ren L."/>
            <person name="Yu Y."/>
            <person name="Wang X."/>
        </authorList>
    </citation>
    <scope>NUCLEOTIDE SEQUENCE [LARGE SCALE GENOMIC DNA]</scope>
    <source>
        <strain evidence="7 8">20041</strain>
    </source>
</reference>
<dbReference type="KEGG" id="mpq:ABA45_07040"/>
<dbReference type="NCBIfam" id="NF009941">
    <property type="entry name" value="PRK13404.1"/>
    <property type="match status" value="1"/>
</dbReference>
<feature type="domain" description="Amidohydrolase-related" evidence="6">
    <location>
        <begin position="53"/>
        <end position="446"/>
    </location>
</feature>
<evidence type="ECO:0000313" key="7">
    <source>
        <dbReference type="EMBL" id="AKO52212.1"/>
    </source>
</evidence>
<evidence type="ECO:0000313" key="8">
    <source>
        <dbReference type="Proteomes" id="UP000036406"/>
    </source>
</evidence>
<evidence type="ECO:0000256" key="5">
    <source>
        <dbReference type="PIRSR" id="PIRSR611778-50"/>
    </source>
</evidence>
<evidence type="ECO:0000256" key="4">
    <source>
        <dbReference type="ARBA" id="ARBA00022801"/>
    </source>
</evidence>
<dbReference type="SUPFAM" id="SSF51338">
    <property type="entry name" value="Composite domain of metallo-dependent hydrolases"/>
    <property type="match status" value="2"/>
</dbReference>
<dbReference type="AlphaFoldDB" id="A0A0H4IB00"/>
<evidence type="ECO:0000256" key="1">
    <source>
        <dbReference type="ARBA" id="ARBA00001947"/>
    </source>
</evidence>
<dbReference type="InterPro" id="IPR011778">
    <property type="entry name" value="Hydantoinase/dihydroPyrase"/>
</dbReference>
<dbReference type="PATRIC" id="fig|330734.3.peg.1478"/>
<evidence type="ECO:0000256" key="2">
    <source>
        <dbReference type="ARBA" id="ARBA00008829"/>
    </source>
</evidence>
<gene>
    <name evidence="7" type="ORF">ABA45_07040</name>
</gene>
<feature type="modified residue" description="N6-carboxylysine" evidence="5">
    <location>
        <position position="155"/>
    </location>
</feature>
<comment type="similarity">
    <text evidence="2">Belongs to the metallo-dependent hydrolases superfamily. Hydantoinase/dihydropyrimidinase family.</text>
</comment>
<dbReference type="InterPro" id="IPR006680">
    <property type="entry name" value="Amidohydro-rel"/>
</dbReference>
<evidence type="ECO:0000256" key="3">
    <source>
        <dbReference type="ARBA" id="ARBA00022723"/>
    </source>
</evidence>
<dbReference type="GO" id="GO:0005829">
    <property type="term" value="C:cytosol"/>
    <property type="evidence" value="ECO:0007669"/>
    <property type="project" value="TreeGrafter"/>
</dbReference>